<gene>
    <name evidence="2" type="ORF">VF08_12305</name>
</gene>
<evidence type="ECO:0000313" key="3">
    <source>
        <dbReference type="Proteomes" id="UP000222310"/>
    </source>
</evidence>
<feature type="transmembrane region" description="Helical" evidence="1">
    <location>
        <begin position="339"/>
        <end position="360"/>
    </location>
</feature>
<proteinExistence type="predicted"/>
<feature type="transmembrane region" description="Helical" evidence="1">
    <location>
        <begin position="372"/>
        <end position="393"/>
    </location>
</feature>
<evidence type="ECO:0000256" key="1">
    <source>
        <dbReference type="SAM" id="Phobius"/>
    </source>
</evidence>
<feature type="transmembrane region" description="Helical" evidence="1">
    <location>
        <begin position="219"/>
        <end position="236"/>
    </location>
</feature>
<name>A0A9Q5ZCV9_NOSLI</name>
<feature type="transmembrane region" description="Helical" evidence="1">
    <location>
        <begin position="121"/>
        <end position="137"/>
    </location>
</feature>
<feature type="transmembrane region" description="Helical" evidence="1">
    <location>
        <begin position="143"/>
        <end position="165"/>
    </location>
</feature>
<feature type="transmembrane region" description="Helical" evidence="1">
    <location>
        <begin position="248"/>
        <end position="269"/>
    </location>
</feature>
<dbReference type="GeneID" id="57094202"/>
<dbReference type="EMBL" id="LAHD01000028">
    <property type="protein sequence ID" value="PHK04198.1"/>
    <property type="molecule type" value="Genomic_DNA"/>
</dbReference>
<keyword evidence="1" id="KW-0472">Membrane</keyword>
<accession>A0A9Q5ZCV9</accession>
<feature type="transmembrane region" description="Helical" evidence="1">
    <location>
        <begin position="93"/>
        <end position="112"/>
    </location>
</feature>
<sequence>MYNKPVSFQKAKLLLVVAYSLPAVLLFWFVTTFSVNLPFGDDWALVNFFDKIHSGTTNFNDFFSQHNEHRILFPRIIFAVLAFSSKWNIKLEIYFIFLLALLNFVILYKIAASNWNQSNKVLFHLFNVTISIAYFSLNQYENWLWGFQIAWLLINTCLILAVFILTVPKNLLPNIRLLLASICCFVASFSSAHGLLSWLAILPSVYILEGRNKQKQLRILLWMVIFTFCVAIYYIGYEKPSHHPAIFFVLENPLIAFEYFFTLIGFSLLKTTFPPVVTGLIIISIFLFFNILFFVDQKSEFANKVAPWLSFGWFTVLFASITTVGRAGFGVEQATASRYITVSILLVISCLQLSGLWIFYKWQVGVKKKYIVSGLCLSFLISLFIYSSTSSIVEAQNISIQRKAGKNCLEIINFIDKSISKSPDNCLNFIFPDQFLMRELTIVLKKLDFRNFPENINFINQADKVYGYIDVPPTGQQPLNFHRSDTLKLFGWAILPEHQEQPPLVLLSYGNNQLFFASGLVNLKRPDVATALKSSLYNTSGWQANVSLNSIPLGETVIKAWVYDRKRQQFIKLNGEPKIKLVE</sequence>
<keyword evidence="1" id="KW-1133">Transmembrane helix</keyword>
<keyword evidence="1" id="KW-0812">Transmembrane</keyword>
<feature type="transmembrane region" description="Helical" evidence="1">
    <location>
        <begin position="12"/>
        <end position="30"/>
    </location>
</feature>
<dbReference type="Proteomes" id="UP000222310">
    <property type="component" value="Unassembled WGS sequence"/>
</dbReference>
<comment type="caution">
    <text evidence="2">The sequence shown here is derived from an EMBL/GenBank/DDBJ whole genome shotgun (WGS) entry which is preliminary data.</text>
</comment>
<protein>
    <recommendedName>
        <fullName evidence="4">YfhO family protein</fullName>
    </recommendedName>
</protein>
<reference evidence="2 3" key="1">
    <citation type="submission" date="2015-02" db="EMBL/GenBank/DDBJ databases">
        <title>Nostoc linckia genome annotation.</title>
        <authorList>
            <person name="Zhou Z."/>
        </authorList>
    </citation>
    <scope>NUCLEOTIDE SEQUENCE [LARGE SCALE GENOMIC DNA]</scope>
    <source>
        <strain evidence="3">z8</strain>
    </source>
</reference>
<evidence type="ECO:0008006" key="4">
    <source>
        <dbReference type="Google" id="ProtNLM"/>
    </source>
</evidence>
<feature type="transmembrane region" description="Helical" evidence="1">
    <location>
        <begin position="177"/>
        <end position="199"/>
    </location>
</feature>
<dbReference type="AlphaFoldDB" id="A0A9Q5ZCV9"/>
<dbReference type="RefSeq" id="WP_099068547.1">
    <property type="nucleotide sequence ID" value="NZ_LAHD01000028.1"/>
</dbReference>
<evidence type="ECO:0000313" key="2">
    <source>
        <dbReference type="EMBL" id="PHK04198.1"/>
    </source>
</evidence>
<feature type="transmembrane region" description="Helical" evidence="1">
    <location>
        <begin position="307"/>
        <end position="327"/>
    </location>
</feature>
<feature type="transmembrane region" description="Helical" evidence="1">
    <location>
        <begin position="275"/>
        <end position="295"/>
    </location>
</feature>
<organism evidence="2 3">
    <name type="scientific">Nostoc linckia z8</name>
    <dbReference type="NCBI Taxonomy" id="1628746"/>
    <lineage>
        <taxon>Bacteria</taxon>
        <taxon>Bacillati</taxon>
        <taxon>Cyanobacteriota</taxon>
        <taxon>Cyanophyceae</taxon>
        <taxon>Nostocales</taxon>
        <taxon>Nostocaceae</taxon>
        <taxon>Nostoc</taxon>
    </lineage>
</organism>